<dbReference type="InterPro" id="IPR054200">
    <property type="entry name" value="DUF6905"/>
</dbReference>
<dbReference type="Proteomes" id="UP000198847">
    <property type="component" value="Unassembled WGS sequence"/>
</dbReference>
<reference evidence="2 3" key="1">
    <citation type="submission" date="2016-10" db="EMBL/GenBank/DDBJ databases">
        <authorList>
            <person name="de Groot N.N."/>
        </authorList>
    </citation>
    <scope>NUCLEOTIDE SEQUENCE [LARGE SCALE GENOMIC DNA]</scope>
    <source>
        <strain evidence="2 3">DSM 13305</strain>
    </source>
</reference>
<dbReference type="EMBL" id="FODY01000016">
    <property type="protein sequence ID" value="SEP28262.1"/>
    <property type="molecule type" value="Genomic_DNA"/>
</dbReference>
<feature type="transmembrane region" description="Helical" evidence="1">
    <location>
        <begin position="104"/>
        <end position="125"/>
    </location>
</feature>
<keyword evidence="1" id="KW-0472">Membrane</keyword>
<accession>A0A1H8WKW0</accession>
<proteinExistence type="predicted"/>
<evidence type="ECO:0000313" key="2">
    <source>
        <dbReference type="EMBL" id="SEP28262.1"/>
    </source>
</evidence>
<keyword evidence="1" id="KW-1133">Transmembrane helix</keyword>
<gene>
    <name evidence="2" type="ORF">SAMN04490178_11657</name>
</gene>
<organism evidence="2 3">
    <name type="scientific">Propionispora vibrioides</name>
    <dbReference type="NCBI Taxonomy" id="112903"/>
    <lineage>
        <taxon>Bacteria</taxon>
        <taxon>Bacillati</taxon>
        <taxon>Bacillota</taxon>
        <taxon>Negativicutes</taxon>
        <taxon>Selenomonadales</taxon>
        <taxon>Sporomusaceae</taxon>
        <taxon>Propionispora</taxon>
    </lineage>
</organism>
<dbReference type="Pfam" id="PF21846">
    <property type="entry name" value="DUF6905"/>
    <property type="match status" value="1"/>
</dbReference>
<protein>
    <submittedName>
        <fullName evidence="2">Uncharacterized protein</fullName>
    </submittedName>
</protein>
<dbReference type="RefSeq" id="WP_091748322.1">
    <property type="nucleotide sequence ID" value="NZ_FODY01000016.1"/>
</dbReference>
<dbReference type="OrthoDB" id="1028168at2"/>
<keyword evidence="3" id="KW-1185">Reference proteome</keyword>
<feature type="transmembrane region" description="Helical" evidence="1">
    <location>
        <begin position="35"/>
        <end position="58"/>
    </location>
</feature>
<evidence type="ECO:0000313" key="3">
    <source>
        <dbReference type="Proteomes" id="UP000198847"/>
    </source>
</evidence>
<dbReference type="STRING" id="112903.SAMN04490178_11657"/>
<keyword evidence="1" id="KW-0812">Transmembrane</keyword>
<evidence type="ECO:0000256" key="1">
    <source>
        <dbReference type="SAM" id="Phobius"/>
    </source>
</evidence>
<dbReference type="AlphaFoldDB" id="A0A1H8WKW0"/>
<name>A0A1H8WKW0_9FIRM</name>
<sequence length="127" mass="12800">MSMAGMITTFTGAFLVVFAVSTVWGKFFSKYDMAGSMIAAGFLIGTMWCLNHGASIGIPGVLNGATGVNLIVQGKDAPWVDMAWAIGAGVFANSIYSGGSVAKAIPTVVSVAAGGLLGGFILSCVGK</sequence>